<evidence type="ECO:0000256" key="3">
    <source>
        <dbReference type="ARBA" id="ARBA00022475"/>
    </source>
</evidence>
<dbReference type="Pfam" id="PF13641">
    <property type="entry name" value="Glyco_tranf_2_3"/>
    <property type="match status" value="1"/>
</dbReference>
<keyword evidence="8 10" id="KW-0472">Membrane</keyword>
<dbReference type="RefSeq" id="WP_016123915.1">
    <property type="nucleotide sequence ID" value="NZ_KB976843.1"/>
</dbReference>
<keyword evidence="7 10" id="KW-1133">Transmembrane helix</keyword>
<dbReference type="NCBIfam" id="TIGR03937">
    <property type="entry name" value="PgaC_IcaA"/>
    <property type="match status" value="1"/>
</dbReference>
<comment type="subcellular location">
    <subcellularLocation>
        <location evidence="1 10">Cell membrane</location>
        <topology evidence="1 10">Multi-pass membrane protein</topology>
    </subcellularLocation>
</comment>
<dbReference type="InterPro" id="IPR029044">
    <property type="entry name" value="Nucleotide-diphossugar_trans"/>
</dbReference>
<dbReference type="InterPro" id="IPR023853">
    <property type="entry name" value="PGA_PgaC/IcaA"/>
</dbReference>
<sequence length="408" mass="47372">MLFLVSEFLLWYPIFMSIVWITGAIIFVIRVESKLDLKLHETPFVSILVPCYNEEKNIQETIKQLLQQNYPNYEIIIINDGSIDRTASVVNSIMDGEPNVRFIDLKENQGKANALRLGLLASNGDYLVCVDADALLEPTALQYMIPHFLTKNNGRRIGAVTGNPRVRNRSSLLSKIQISEYSSVVGLIKRTQHIYGKIMTVSGVVVAFRKQAVLDCGLWDRDIITEDIAITWRLQKHFWDIVYEPKAICWMLVPETIYGLWKQRVRWAQGGLEVMLRHWNIFSDWRQVGLYVIFIEQVLSLLWAILWGIVTILFLFKVSLNLEILHLFTISSCLLSVTCIIQFFIGILVDSKYDSNLKREYLWAIWYPVCYWYINVFVVFAAIWKISTKDREGFAIWESPDRGLQEKK</sequence>
<dbReference type="EC" id="2.4.1.-" evidence="10"/>
<evidence type="ECO:0000256" key="7">
    <source>
        <dbReference type="ARBA" id="ARBA00022989"/>
    </source>
</evidence>
<dbReference type="PANTHER" id="PTHR43630:SF1">
    <property type="entry name" value="POLY-BETA-1,6-N-ACETYL-D-GLUCOSAMINE SYNTHASE"/>
    <property type="match status" value="1"/>
</dbReference>
<evidence type="ECO:0000256" key="9">
    <source>
        <dbReference type="NCBIfam" id="TIGR03937"/>
    </source>
</evidence>
<proteinExistence type="inferred from homology"/>
<keyword evidence="4 10" id="KW-0328">Glycosyltransferase</keyword>
<gene>
    <name evidence="11" type="ORF">IKC_04754</name>
</gene>
<dbReference type="GO" id="GO:0043708">
    <property type="term" value="P:cell adhesion involved in biofilm formation"/>
    <property type="evidence" value="ECO:0007669"/>
    <property type="project" value="InterPro"/>
</dbReference>
<evidence type="ECO:0000313" key="11">
    <source>
        <dbReference type="EMBL" id="EOQ02072.1"/>
    </source>
</evidence>
<name>A0A9W5R0Y3_BACCE</name>
<feature type="transmembrane region" description="Helical" evidence="10">
    <location>
        <begin position="361"/>
        <end position="384"/>
    </location>
</feature>
<dbReference type="GO" id="GO:0008375">
    <property type="term" value="F:acetylglucosaminyltransferase activity"/>
    <property type="evidence" value="ECO:0007669"/>
    <property type="project" value="UniProtKB-UniRule"/>
</dbReference>
<evidence type="ECO:0000256" key="8">
    <source>
        <dbReference type="ARBA" id="ARBA00023136"/>
    </source>
</evidence>
<evidence type="ECO:0000313" key="12">
    <source>
        <dbReference type="Proteomes" id="UP000014028"/>
    </source>
</evidence>
<comment type="caution">
    <text evidence="11">The sequence shown here is derived from an EMBL/GenBank/DDBJ whole genome shotgun (WGS) entry which is preliminary data.</text>
</comment>
<evidence type="ECO:0000256" key="5">
    <source>
        <dbReference type="ARBA" id="ARBA00022679"/>
    </source>
</evidence>
<comment type="similarity">
    <text evidence="2 10">Belongs to the glycosyltransferase 2 family.</text>
</comment>
<evidence type="ECO:0000256" key="2">
    <source>
        <dbReference type="ARBA" id="ARBA00006739"/>
    </source>
</evidence>
<feature type="transmembrane region" description="Helical" evidence="10">
    <location>
        <begin position="12"/>
        <end position="31"/>
    </location>
</feature>
<dbReference type="CDD" id="cd06423">
    <property type="entry name" value="CESA_like"/>
    <property type="match status" value="1"/>
</dbReference>
<dbReference type="GO" id="GO:0005886">
    <property type="term" value="C:plasma membrane"/>
    <property type="evidence" value="ECO:0007669"/>
    <property type="project" value="UniProtKB-SubCell"/>
</dbReference>
<dbReference type="PANTHER" id="PTHR43630">
    <property type="entry name" value="POLY-BETA-1,6-N-ACETYL-D-GLUCOSAMINE SYNTHASE"/>
    <property type="match status" value="1"/>
</dbReference>
<dbReference type="Gene3D" id="3.90.550.10">
    <property type="entry name" value="Spore Coat Polysaccharide Biosynthesis Protein SpsA, Chain A"/>
    <property type="match status" value="1"/>
</dbReference>
<dbReference type="Proteomes" id="UP000014028">
    <property type="component" value="Unassembled WGS sequence"/>
</dbReference>
<accession>A0A9W5R0Y3</accession>
<evidence type="ECO:0000256" key="4">
    <source>
        <dbReference type="ARBA" id="ARBA00022676"/>
    </source>
</evidence>
<feature type="transmembrane region" description="Helical" evidence="10">
    <location>
        <begin position="328"/>
        <end position="349"/>
    </location>
</feature>
<dbReference type="SUPFAM" id="SSF53448">
    <property type="entry name" value="Nucleotide-diphospho-sugar transferases"/>
    <property type="match status" value="1"/>
</dbReference>
<organism evidence="11 12">
    <name type="scientific">Bacillus cereus VD184</name>
    <dbReference type="NCBI Taxonomy" id="1053242"/>
    <lineage>
        <taxon>Bacteria</taxon>
        <taxon>Bacillati</taxon>
        <taxon>Bacillota</taxon>
        <taxon>Bacilli</taxon>
        <taxon>Bacillales</taxon>
        <taxon>Bacillaceae</taxon>
        <taxon>Bacillus</taxon>
        <taxon>Bacillus cereus group</taxon>
    </lineage>
</organism>
<evidence type="ECO:0000256" key="10">
    <source>
        <dbReference type="RuleBase" id="RU364028"/>
    </source>
</evidence>
<feature type="transmembrane region" description="Helical" evidence="10">
    <location>
        <begin position="288"/>
        <end position="316"/>
    </location>
</feature>
<dbReference type="AlphaFoldDB" id="A0A9W5R0Y3"/>
<keyword evidence="6 10" id="KW-0812">Transmembrane</keyword>
<dbReference type="EMBL" id="AHFK01000099">
    <property type="protein sequence ID" value="EOQ02072.1"/>
    <property type="molecule type" value="Genomic_DNA"/>
</dbReference>
<protein>
    <recommendedName>
        <fullName evidence="9 10">Poly-beta-1,6-N-acetyl-D-glucosamine synthase</fullName>
        <shortName evidence="10">Poly-beta-1,6-GlcNAc synthase</shortName>
        <ecNumber evidence="10">2.4.1.-</ecNumber>
    </recommendedName>
</protein>
<evidence type="ECO:0000256" key="1">
    <source>
        <dbReference type="ARBA" id="ARBA00004651"/>
    </source>
</evidence>
<reference evidence="11 12" key="1">
    <citation type="submission" date="2012-12" db="EMBL/GenBank/DDBJ databases">
        <title>The Genome Sequence of Bacillus cereus VD184.</title>
        <authorList>
            <consortium name="The Broad Institute Genome Sequencing Platform"/>
            <consortium name="The Broad Institute Genome Sequencing Center for Infectious Disease"/>
            <person name="Feldgarden M."/>
            <person name="Van der Auwera G.A."/>
            <person name="Mahillon J."/>
            <person name="Duprez V."/>
            <person name="Timmery S."/>
            <person name="Mattelet C."/>
            <person name="Dierick K."/>
            <person name="Sun M."/>
            <person name="Yu Z."/>
            <person name="Zhu L."/>
            <person name="Hu X."/>
            <person name="Shank E.B."/>
            <person name="Swiecicka I."/>
            <person name="Hansen B.M."/>
            <person name="Andrup L."/>
            <person name="Walker B."/>
            <person name="Young S.K."/>
            <person name="Zeng Q."/>
            <person name="Gargeya S."/>
            <person name="Fitzgerald M."/>
            <person name="Haas B."/>
            <person name="Abouelleil A."/>
            <person name="Alvarado L."/>
            <person name="Arachchi H.M."/>
            <person name="Berlin A.M."/>
            <person name="Chapman S.B."/>
            <person name="Dewar J."/>
            <person name="Goldberg J."/>
            <person name="Griggs A."/>
            <person name="Gujja S."/>
            <person name="Hansen M."/>
            <person name="Howarth C."/>
            <person name="Imamovic A."/>
            <person name="Larimer J."/>
            <person name="McCowan C."/>
            <person name="Murphy C."/>
            <person name="Neiman D."/>
            <person name="Pearson M."/>
            <person name="Priest M."/>
            <person name="Roberts A."/>
            <person name="Saif S."/>
            <person name="Shea T."/>
            <person name="Sisk P."/>
            <person name="Sykes S."/>
            <person name="Wortman J."/>
            <person name="Nusbaum C."/>
            <person name="Birren B."/>
        </authorList>
    </citation>
    <scope>NUCLEOTIDE SEQUENCE [LARGE SCALE GENOMIC DNA]</scope>
    <source>
        <strain evidence="11 12">VD184</strain>
    </source>
</reference>
<keyword evidence="5 10" id="KW-0808">Transferase</keyword>
<evidence type="ECO:0000256" key="6">
    <source>
        <dbReference type="ARBA" id="ARBA00022692"/>
    </source>
</evidence>
<keyword evidence="3 10" id="KW-1003">Cell membrane</keyword>